<dbReference type="AlphaFoldDB" id="A0A840GE67"/>
<evidence type="ECO:0000256" key="1">
    <source>
        <dbReference type="ARBA" id="ARBA00022481"/>
    </source>
</evidence>
<dbReference type="InterPro" id="IPR000983">
    <property type="entry name" value="Bac_GSPG_pilin"/>
</dbReference>
<dbReference type="PRINTS" id="PR00813">
    <property type="entry name" value="BCTERIALGSPG"/>
</dbReference>
<dbReference type="InterPro" id="IPR012902">
    <property type="entry name" value="N_methyl_site"/>
</dbReference>
<dbReference type="NCBIfam" id="TIGR02532">
    <property type="entry name" value="IV_pilin_GFxxxE"/>
    <property type="match status" value="1"/>
</dbReference>
<dbReference type="Gene3D" id="3.30.700.10">
    <property type="entry name" value="Glycoprotein, Type 4 Pilin"/>
    <property type="match status" value="1"/>
</dbReference>
<evidence type="ECO:0000313" key="2">
    <source>
        <dbReference type="EMBL" id="MBB4249140.1"/>
    </source>
</evidence>
<dbReference type="InterPro" id="IPR045584">
    <property type="entry name" value="Pilin-like"/>
</dbReference>
<proteinExistence type="predicted"/>
<dbReference type="GO" id="GO:0015627">
    <property type="term" value="C:type II protein secretion system complex"/>
    <property type="evidence" value="ECO:0007669"/>
    <property type="project" value="InterPro"/>
</dbReference>
<sequence length="155" mass="17143">MKARGFTFVELMMTLAILGVLALVALPLAEYSIRREKERELRNALIEIRTAIDTYKGAAEQGRINVPPGDSGYPRALGELVEGVVDQRSPVRQKLYFLRRLPADPFAAPGVDASLTWGLRAYASPPDMPVPGRDVFDIYSLSPLAGLNGVPYRQW</sequence>
<accession>A0A840GE67</accession>
<dbReference type="OrthoDB" id="9790526at2"/>
<dbReference type="EMBL" id="JACIGE010000020">
    <property type="protein sequence ID" value="MBB4249140.1"/>
    <property type="molecule type" value="Genomic_DNA"/>
</dbReference>
<protein>
    <submittedName>
        <fullName evidence="2">General secretion pathway protein G</fullName>
    </submittedName>
</protein>
<gene>
    <name evidence="2" type="ORF">GGD90_003544</name>
</gene>
<evidence type="ECO:0000313" key="3">
    <source>
        <dbReference type="Proteomes" id="UP000587070"/>
    </source>
</evidence>
<dbReference type="Pfam" id="PF07963">
    <property type="entry name" value="N_methyl"/>
    <property type="match status" value="1"/>
</dbReference>
<dbReference type="RefSeq" id="WP_153118095.1">
    <property type="nucleotide sequence ID" value="NZ_JACIGE010000020.1"/>
</dbReference>
<dbReference type="Proteomes" id="UP000587070">
    <property type="component" value="Unassembled WGS sequence"/>
</dbReference>
<organism evidence="2 3">
    <name type="scientific">Rhodocyclus tenuis</name>
    <name type="common">Rhodospirillum tenue</name>
    <dbReference type="NCBI Taxonomy" id="1066"/>
    <lineage>
        <taxon>Bacteria</taxon>
        <taxon>Pseudomonadati</taxon>
        <taxon>Pseudomonadota</taxon>
        <taxon>Betaproteobacteria</taxon>
        <taxon>Rhodocyclales</taxon>
        <taxon>Rhodocyclaceae</taxon>
        <taxon>Rhodocyclus</taxon>
    </lineage>
</organism>
<keyword evidence="1" id="KW-0488">Methylation</keyword>
<comment type="caution">
    <text evidence="2">The sequence shown here is derived from an EMBL/GenBank/DDBJ whole genome shotgun (WGS) entry which is preliminary data.</text>
</comment>
<dbReference type="GO" id="GO:0015628">
    <property type="term" value="P:protein secretion by the type II secretion system"/>
    <property type="evidence" value="ECO:0007669"/>
    <property type="project" value="InterPro"/>
</dbReference>
<name>A0A840GE67_RHOTE</name>
<keyword evidence="3" id="KW-1185">Reference proteome</keyword>
<reference evidence="2 3" key="1">
    <citation type="submission" date="2020-08" db="EMBL/GenBank/DDBJ databases">
        <title>Genome sequencing of Purple Non-Sulfur Bacteria from various extreme environments.</title>
        <authorList>
            <person name="Mayer M."/>
        </authorList>
    </citation>
    <scope>NUCLEOTIDE SEQUENCE [LARGE SCALE GENOMIC DNA]</scope>
    <source>
        <strain evidence="2 3">2761</strain>
    </source>
</reference>
<dbReference type="SUPFAM" id="SSF54523">
    <property type="entry name" value="Pili subunits"/>
    <property type="match status" value="1"/>
</dbReference>